<organism evidence="2 4">
    <name type="scientific">Rotaria magnacalcarata</name>
    <dbReference type="NCBI Taxonomy" id="392030"/>
    <lineage>
        <taxon>Eukaryota</taxon>
        <taxon>Metazoa</taxon>
        <taxon>Spiralia</taxon>
        <taxon>Gnathifera</taxon>
        <taxon>Rotifera</taxon>
        <taxon>Eurotatoria</taxon>
        <taxon>Bdelloidea</taxon>
        <taxon>Philodinida</taxon>
        <taxon>Philodinidae</taxon>
        <taxon>Rotaria</taxon>
    </lineage>
</organism>
<evidence type="ECO:0008006" key="5">
    <source>
        <dbReference type="Google" id="ProtNLM"/>
    </source>
</evidence>
<reference evidence="2" key="1">
    <citation type="submission" date="2021-02" db="EMBL/GenBank/DDBJ databases">
        <authorList>
            <person name="Nowell W R."/>
        </authorList>
    </citation>
    <scope>NUCLEOTIDE SEQUENCE</scope>
</reference>
<feature type="transmembrane region" description="Helical" evidence="1">
    <location>
        <begin position="212"/>
        <end position="234"/>
    </location>
</feature>
<dbReference type="Proteomes" id="UP000681967">
    <property type="component" value="Unassembled WGS sequence"/>
</dbReference>
<accession>A0A815XYG7</accession>
<dbReference type="PANTHER" id="PTHR33927">
    <property type="entry name" value="TRANSMEMBRANE PROTEIN"/>
    <property type="match status" value="1"/>
</dbReference>
<dbReference type="AlphaFoldDB" id="A0A815XYG7"/>
<protein>
    <recommendedName>
        <fullName evidence="5">FAD-binding FR-type domain-containing protein</fullName>
    </recommendedName>
</protein>
<dbReference type="InterPro" id="IPR039261">
    <property type="entry name" value="FNR_nucleotide-bd"/>
</dbReference>
<proteinExistence type="predicted"/>
<feature type="transmembrane region" description="Helical" evidence="1">
    <location>
        <begin position="116"/>
        <end position="137"/>
    </location>
</feature>
<evidence type="ECO:0000313" key="3">
    <source>
        <dbReference type="EMBL" id="CAF4114578.1"/>
    </source>
</evidence>
<dbReference type="Proteomes" id="UP000663855">
    <property type="component" value="Unassembled WGS sequence"/>
</dbReference>
<keyword evidence="1" id="KW-1133">Transmembrane helix</keyword>
<dbReference type="PANTHER" id="PTHR33927:SF1">
    <property type="entry name" value="TRANSMEMBRANE PROTEIN"/>
    <property type="match status" value="1"/>
</dbReference>
<comment type="caution">
    <text evidence="2">The sequence shown here is derived from an EMBL/GenBank/DDBJ whole genome shotgun (WGS) entry which is preliminary data.</text>
</comment>
<keyword evidence="1" id="KW-0812">Transmembrane</keyword>
<dbReference type="EMBL" id="CAJOBH010008482">
    <property type="protein sequence ID" value="CAF4114578.1"/>
    <property type="molecule type" value="Genomic_DNA"/>
</dbReference>
<feature type="transmembrane region" description="Helical" evidence="1">
    <location>
        <begin position="246"/>
        <end position="267"/>
    </location>
</feature>
<feature type="transmembrane region" description="Helical" evidence="1">
    <location>
        <begin position="149"/>
        <end position="169"/>
    </location>
</feature>
<dbReference type="EMBL" id="CAJNOV010014868">
    <property type="protein sequence ID" value="CAF1563362.1"/>
    <property type="molecule type" value="Genomic_DNA"/>
</dbReference>
<gene>
    <name evidence="3" type="ORF">BYL167_LOCUS19764</name>
    <name evidence="2" type="ORF">CJN711_LOCUS31322</name>
</gene>
<name>A0A815XYG7_9BILA</name>
<dbReference type="SUPFAM" id="SSF52343">
    <property type="entry name" value="Ferredoxin reductase-like, C-terminal NADP-linked domain"/>
    <property type="match status" value="1"/>
</dbReference>
<sequence length="512" mass="58573">MSNECKRMNWLKNYNCSTLLRASYLEKFRRAISHEPVTPTKRERFMSDNIIVSFPMDEKIPKTSENSSSDDVFASSNNEVRITVEEHSITSSTRKMHPIKAWYRHTIPDSITCHQAWLVIHISVTIALCVLYFTHIIHISGGTISICELLFGVLVRNEIFIALLHRIVALVPCFKYELNRMLHCIGGLHVSSAICAFLWLLISLIFELHGLGARITGGIISFLIVFISLTAIPIVRRRFHNIFEHIHRYAGWTTLIILVIHVIFLQLDKFDSFSTETLFNAPVLILVVIVIIIFLPWICIRKVVVQYNQPSKDLTVITFPSAFYPYGSTTRISLDGHEWHAFAIALTDPWTNQHSILVAVAGDWTKKLAENCRANQLPEHIWIRKIKGLGFMYSIHAYRKVLIVCTGAGIAPALPYIKDSLPTTHVHLLWIGKQHQRIYGDYVWNLVQKTYPHFTLHDTSVSGRPGVQLVEDHFWKTESEAVFVVSNEKFTVEVANALWRKDIPCFGALFDS</sequence>
<evidence type="ECO:0000313" key="4">
    <source>
        <dbReference type="Proteomes" id="UP000663855"/>
    </source>
</evidence>
<feature type="transmembrane region" description="Helical" evidence="1">
    <location>
        <begin position="279"/>
        <end position="300"/>
    </location>
</feature>
<dbReference type="Gene3D" id="3.40.50.80">
    <property type="entry name" value="Nucleotide-binding domain of ferredoxin-NADP reductase (FNR) module"/>
    <property type="match status" value="1"/>
</dbReference>
<feature type="transmembrane region" description="Helical" evidence="1">
    <location>
        <begin position="181"/>
        <end position="206"/>
    </location>
</feature>
<dbReference type="InterPro" id="IPR052979">
    <property type="entry name" value="Adenylate-forming_domain"/>
</dbReference>
<evidence type="ECO:0000313" key="2">
    <source>
        <dbReference type="EMBL" id="CAF1563362.1"/>
    </source>
</evidence>
<evidence type="ECO:0000256" key="1">
    <source>
        <dbReference type="SAM" id="Phobius"/>
    </source>
</evidence>
<keyword evidence="1" id="KW-0472">Membrane</keyword>